<dbReference type="GO" id="GO:0033202">
    <property type="term" value="C:DNA helicase complex"/>
    <property type="evidence" value="ECO:0007669"/>
    <property type="project" value="TreeGrafter"/>
</dbReference>
<evidence type="ECO:0000259" key="16">
    <source>
        <dbReference type="PROSITE" id="PS51217"/>
    </source>
</evidence>
<evidence type="ECO:0000256" key="5">
    <source>
        <dbReference type="ARBA" id="ARBA00022806"/>
    </source>
</evidence>
<dbReference type="EC" id="5.6.2.4" evidence="12"/>
<evidence type="ECO:0000256" key="1">
    <source>
        <dbReference type="ARBA" id="ARBA00022722"/>
    </source>
</evidence>
<evidence type="ECO:0000256" key="7">
    <source>
        <dbReference type="ARBA" id="ARBA00022840"/>
    </source>
</evidence>
<gene>
    <name evidence="17" type="ORF">ABRP34_19740</name>
</gene>
<dbReference type="GO" id="GO:0043138">
    <property type="term" value="F:3'-5' DNA helicase activity"/>
    <property type="evidence" value="ECO:0007669"/>
    <property type="project" value="UniProtKB-EC"/>
</dbReference>
<dbReference type="InterPro" id="IPR014017">
    <property type="entry name" value="DNA_helicase_UvrD-like_C"/>
</dbReference>
<keyword evidence="7 14" id="KW-0067">ATP-binding</keyword>
<name>A0AAU8EQJ1_9MICC</name>
<dbReference type="InterPro" id="IPR000212">
    <property type="entry name" value="DNA_helicase_UvrD/REP"/>
</dbReference>
<dbReference type="Gene3D" id="1.10.486.10">
    <property type="entry name" value="PCRA, domain 4"/>
    <property type="match status" value="1"/>
</dbReference>
<dbReference type="InterPro" id="IPR027417">
    <property type="entry name" value="P-loop_NTPase"/>
</dbReference>
<dbReference type="GO" id="GO:0000725">
    <property type="term" value="P:recombinational repair"/>
    <property type="evidence" value="ECO:0007669"/>
    <property type="project" value="TreeGrafter"/>
</dbReference>
<dbReference type="RefSeq" id="WP_353711466.1">
    <property type="nucleotide sequence ID" value="NZ_CP159279.1"/>
</dbReference>
<keyword evidence="8" id="KW-0238">DNA-binding</keyword>
<keyword evidence="4 14" id="KW-0378">Hydrolase</keyword>
<proteinExistence type="predicted"/>
<dbReference type="GO" id="GO:0004527">
    <property type="term" value="F:exonuclease activity"/>
    <property type="evidence" value="ECO:0007669"/>
    <property type="project" value="UniProtKB-KW"/>
</dbReference>
<evidence type="ECO:0000256" key="6">
    <source>
        <dbReference type="ARBA" id="ARBA00022839"/>
    </source>
</evidence>
<evidence type="ECO:0000256" key="2">
    <source>
        <dbReference type="ARBA" id="ARBA00022741"/>
    </source>
</evidence>
<dbReference type="PANTHER" id="PTHR11070">
    <property type="entry name" value="UVRD / RECB / PCRA DNA HELICASE FAMILY MEMBER"/>
    <property type="match status" value="1"/>
</dbReference>
<keyword evidence="2 14" id="KW-0547">Nucleotide-binding</keyword>
<evidence type="ECO:0000256" key="13">
    <source>
        <dbReference type="ARBA" id="ARBA00048988"/>
    </source>
</evidence>
<feature type="domain" description="UvrD-like helicase ATP-binding" evidence="15">
    <location>
        <begin position="1"/>
        <end position="426"/>
    </location>
</feature>
<keyword evidence="6" id="KW-0269">Exonuclease</keyword>
<dbReference type="Pfam" id="PF13361">
    <property type="entry name" value="UvrD_C"/>
    <property type="match status" value="1"/>
</dbReference>
<reference evidence="17" key="1">
    <citation type="submission" date="2024-06" db="EMBL/GenBank/DDBJ databases">
        <title>Biodegradation of dimethachlon by Arthrobacter sp. K5: mechanistic insights and ecological implications.</title>
        <authorList>
            <person name="Hu S."/>
            <person name="Lu P."/>
        </authorList>
    </citation>
    <scope>NUCLEOTIDE SEQUENCE</scope>
    <source>
        <strain evidence="17">K5</strain>
    </source>
</reference>
<keyword evidence="1" id="KW-0540">Nuclease</keyword>
<dbReference type="InterPro" id="IPR014016">
    <property type="entry name" value="UvrD-like_ATP-bd"/>
</dbReference>
<dbReference type="GO" id="GO:0003677">
    <property type="term" value="F:DNA binding"/>
    <property type="evidence" value="ECO:0007669"/>
    <property type="project" value="UniProtKB-KW"/>
</dbReference>
<evidence type="ECO:0000256" key="11">
    <source>
        <dbReference type="ARBA" id="ARBA00034617"/>
    </source>
</evidence>
<dbReference type="EMBL" id="CP159279">
    <property type="protein sequence ID" value="XCH11009.1"/>
    <property type="molecule type" value="Genomic_DNA"/>
</dbReference>
<dbReference type="Pfam" id="PF12705">
    <property type="entry name" value="PDDEXK_1"/>
    <property type="match status" value="1"/>
</dbReference>
<evidence type="ECO:0000256" key="3">
    <source>
        <dbReference type="ARBA" id="ARBA00022763"/>
    </source>
</evidence>
<dbReference type="AlphaFoldDB" id="A0AAU8EQJ1"/>
<dbReference type="Gene3D" id="3.90.320.10">
    <property type="match status" value="1"/>
</dbReference>
<dbReference type="PROSITE" id="PS51198">
    <property type="entry name" value="UVRD_HELICASE_ATP_BIND"/>
    <property type="match status" value="1"/>
</dbReference>
<dbReference type="InterPro" id="IPR011604">
    <property type="entry name" value="PDDEXK-like_dom_sf"/>
</dbReference>
<dbReference type="SUPFAM" id="SSF52540">
    <property type="entry name" value="P-loop containing nucleoside triphosphate hydrolases"/>
    <property type="match status" value="1"/>
</dbReference>
<dbReference type="PANTHER" id="PTHR11070:SF2">
    <property type="entry name" value="ATP-DEPENDENT DNA HELICASE SRS2"/>
    <property type="match status" value="1"/>
</dbReference>
<keyword evidence="10" id="KW-0413">Isomerase</keyword>
<feature type="binding site" evidence="14">
    <location>
        <begin position="12"/>
        <end position="19"/>
    </location>
    <ligand>
        <name>ATP</name>
        <dbReference type="ChEBI" id="CHEBI:30616"/>
    </ligand>
</feature>
<keyword evidence="5 14" id="KW-0347">Helicase</keyword>
<evidence type="ECO:0000256" key="8">
    <source>
        <dbReference type="ARBA" id="ARBA00023125"/>
    </source>
</evidence>
<protein>
    <recommendedName>
        <fullName evidence="12">DNA 3'-5' helicase</fullName>
        <ecNumber evidence="12">5.6.2.4</ecNumber>
    </recommendedName>
</protein>
<evidence type="ECO:0000256" key="10">
    <source>
        <dbReference type="ARBA" id="ARBA00023235"/>
    </source>
</evidence>
<dbReference type="Pfam" id="PF00580">
    <property type="entry name" value="UvrD-helicase"/>
    <property type="match status" value="1"/>
</dbReference>
<dbReference type="PROSITE" id="PS51217">
    <property type="entry name" value="UVRD_HELICASE_CTER"/>
    <property type="match status" value="1"/>
</dbReference>
<sequence length="1064" mass="115513">MNLLDNVTMVSASAGTGKTFTLTGKIVDQIAAGLPAGAVMATTFTKKAAGELRERIAGRLLEQADKADDADSAAALRLASQQLPASLIGTVNSVCGQLLQEHAIDAGLSPALEVIGEEHLASIFHLATDEVLAEHAPRILPIARRMGTDGNGARDAKTWQETVRSIVDAARTNLLEADDLAACADRSWTGLRDLLDAPATDDRSQWRSALRATVTDLETMARDSKTPAGKKVDTGSATFTEHVPKILHKIATMGAVEDIPWETWRGVVGSAAPAAVKALFTPVTGAIKEGLLSNPAFHDDLEQYIRFLFACAEECLTAYSDFKRLHGLMDFVDQETLVLGLARNNDAFRRSFPGRIRFLVVDEFQDTSPLQLELFLQLSRLVDEAVWVGDPKQAIYEFRGTDPDLMEAVVREVRHREQLSNTWRSHQAVVDLSNAVFEPVFEQHGMPADTVHLELPAAHSDWSPGSLEAWTRPQPNDGERLRATAAGVASLLERRPDLNAGKVALLARSNADVESLSAALDALGIRASRNPRRLSDSREVQLARAGLAFVADGYDTVALAEIVAMHPGHSSNGTWQQELLSAADPAPVLEKWNSDPIFKALNALRSRATAATPTEVFEAVVGALGLTRLIAGWSSPATRLRNLDAVRGVIKTYYERCLALRSPATLRGFLTFFGSEEQRSADNAGTDVVNVLTYHQAKGLEWPVVVLEGLDKDLRFAAFGAAVEQDGSFDLAQPLAGRWIRFWPSPFPYGGSTLDARGKTSDVALRAEERERRNMARLMYVGMTRAVETTVLTGKKPAPELLNNLGISSLVTWKSGPDDTSDGAIHVADGLELPARVEELEPLAAELSPSDWAQRFSNVPADPSGVVFPPARFAASSLDSAGHEASVRAVAEFGSRLAEHGSDDWGAVGSAVHAYLGTEFSVLDAAQQQHLAERIVARWQVEGTIDCSLLLTAGERLESYLDLEFPGWSRYREAAIGWRPDNQVMEGWIDLLLEGPDGFVLVDHKTYPGSDPGGHVREKYLGQMAAYRNAVLAATGKPVLRTLIHFPALGQVYEIEPVVPRIPR</sequence>
<evidence type="ECO:0000256" key="4">
    <source>
        <dbReference type="ARBA" id="ARBA00022801"/>
    </source>
</evidence>
<dbReference type="InterPro" id="IPR038726">
    <property type="entry name" value="PDDEXK_AddAB-type"/>
</dbReference>
<evidence type="ECO:0000259" key="15">
    <source>
        <dbReference type="PROSITE" id="PS51198"/>
    </source>
</evidence>
<evidence type="ECO:0000256" key="14">
    <source>
        <dbReference type="PROSITE-ProRule" id="PRU00560"/>
    </source>
</evidence>
<dbReference type="Gene3D" id="3.40.50.300">
    <property type="entry name" value="P-loop containing nucleotide triphosphate hydrolases"/>
    <property type="match status" value="3"/>
</dbReference>
<keyword evidence="3" id="KW-0227">DNA damage</keyword>
<evidence type="ECO:0000256" key="9">
    <source>
        <dbReference type="ARBA" id="ARBA00023204"/>
    </source>
</evidence>
<comment type="catalytic activity">
    <reaction evidence="11">
        <text>Couples ATP hydrolysis with the unwinding of duplex DNA by translocating in the 3'-5' direction.</text>
        <dbReference type="EC" id="5.6.2.4"/>
    </reaction>
</comment>
<dbReference type="GO" id="GO:0005829">
    <property type="term" value="C:cytosol"/>
    <property type="evidence" value="ECO:0007669"/>
    <property type="project" value="TreeGrafter"/>
</dbReference>
<comment type="catalytic activity">
    <reaction evidence="13">
        <text>ATP + H2O = ADP + phosphate + H(+)</text>
        <dbReference type="Rhea" id="RHEA:13065"/>
        <dbReference type="ChEBI" id="CHEBI:15377"/>
        <dbReference type="ChEBI" id="CHEBI:15378"/>
        <dbReference type="ChEBI" id="CHEBI:30616"/>
        <dbReference type="ChEBI" id="CHEBI:43474"/>
        <dbReference type="ChEBI" id="CHEBI:456216"/>
        <dbReference type="EC" id="5.6.2.4"/>
    </reaction>
</comment>
<organism evidence="17">
    <name type="scientific">Arthrobacter sp. K5</name>
    <dbReference type="NCBI Taxonomy" id="2839623"/>
    <lineage>
        <taxon>Bacteria</taxon>
        <taxon>Bacillati</taxon>
        <taxon>Actinomycetota</taxon>
        <taxon>Actinomycetes</taxon>
        <taxon>Micrococcales</taxon>
        <taxon>Micrococcaceae</taxon>
        <taxon>Arthrobacter</taxon>
    </lineage>
</organism>
<evidence type="ECO:0000256" key="12">
    <source>
        <dbReference type="ARBA" id="ARBA00034808"/>
    </source>
</evidence>
<dbReference type="GO" id="GO:0005524">
    <property type="term" value="F:ATP binding"/>
    <property type="evidence" value="ECO:0007669"/>
    <property type="project" value="UniProtKB-UniRule"/>
</dbReference>
<keyword evidence="9" id="KW-0234">DNA repair</keyword>
<evidence type="ECO:0000313" key="17">
    <source>
        <dbReference type="EMBL" id="XCH11009.1"/>
    </source>
</evidence>
<accession>A0AAU8EQJ1</accession>
<feature type="domain" description="UvrD-like helicase C-terminal" evidence="16">
    <location>
        <begin position="427"/>
        <end position="699"/>
    </location>
</feature>